<feature type="compositionally biased region" description="Polar residues" evidence="1">
    <location>
        <begin position="26"/>
        <end position="42"/>
    </location>
</feature>
<organism evidence="2 3">
    <name type="scientific">Hapsidospora chrysogenum (strain ATCC 11550 / CBS 779.69 / DSM 880 / IAM 14645 / JCM 23072 / IMI 49137)</name>
    <name type="common">Acremonium chrysogenum</name>
    <dbReference type="NCBI Taxonomy" id="857340"/>
    <lineage>
        <taxon>Eukaryota</taxon>
        <taxon>Fungi</taxon>
        <taxon>Dikarya</taxon>
        <taxon>Ascomycota</taxon>
        <taxon>Pezizomycotina</taxon>
        <taxon>Sordariomycetes</taxon>
        <taxon>Hypocreomycetidae</taxon>
        <taxon>Hypocreales</taxon>
        <taxon>Bionectriaceae</taxon>
        <taxon>Hapsidospora</taxon>
    </lineage>
</organism>
<evidence type="ECO:0000313" key="3">
    <source>
        <dbReference type="Proteomes" id="UP000029964"/>
    </source>
</evidence>
<evidence type="ECO:0000313" key="2">
    <source>
        <dbReference type="EMBL" id="KFH43641.1"/>
    </source>
</evidence>
<dbReference type="EMBL" id="JPKY01000065">
    <property type="protein sequence ID" value="KFH43641.1"/>
    <property type="molecule type" value="Genomic_DNA"/>
</dbReference>
<dbReference type="Proteomes" id="UP000029964">
    <property type="component" value="Unassembled WGS sequence"/>
</dbReference>
<sequence length="69" mass="7844">MSRFEYYLVDRSRRPIKATRRRSASIEASTPTNHLDLHTNTFETHHPKPRNQGPPAFSIPSPRGSRAGS</sequence>
<protein>
    <submittedName>
        <fullName evidence="2">Uncharacterized protein</fullName>
    </submittedName>
</protein>
<feature type="region of interest" description="Disordered" evidence="1">
    <location>
        <begin position="14"/>
        <end position="69"/>
    </location>
</feature>
<keyword evidence="3" id="KW-1185">Reference proteome</keyword>
<dbReference type="HOGENOM" id="CLU_2775363_0_0_1"/>
<name>A0A086T2Q9_HAPC1</name>
<feature type="compositionally biased region" description="Basic residues" evidence="1">
    <location>
        <begin position="14"/>
        <end position="23"/>
    </location>
</feature>
<reference evidence="3" key="1">
    <citation type="journal article" date="2014" name="Genome Announc.">
        <title>Genome sequence and annotation of Acremonium chrysogenum, producer of the beta-lactam antibiotic cephalosporin C.</title>
        <authorList>
            <person name="Terfehr D."/>
            <person name="Dahlmann T.A."/>
            <person name="Specht T."/>
            <person name="Zadra I."/>
            <person name="Kuernsteiner H."/>
            <person name="Kueck U."/>
        </authorList>
    </citation>
    <scope>NUCLEOTIDE SEQUENCE [LARGE SCALE GENOMIC DNA]</scope>
    <source>
        <strain evidence="3">ATCC 11550 / CBS 779.69 / DSM 880 / IAM 14645 / JCM 23072 / IMI 49137</strain>
    </source>
</reference>
<proteinExistence type="predicted"/>
<comment type="caution">
    <text evidence="2">The sequence shown here is derived from an EMBL/GenBank/DDBJ whole genome shotgun (WGS) entry which is preliminary data.</text>
</comment>
<dbReference type="AlphaFoldDB" id="A0A086T2Q9"/>
<gene>
    <name evidence="2" type="ORF">ACRE_056450</name>
</gene>
<accession>A0A086T2Q9</accession>
<evidence type="ECO:0000256" key="1">
    <source>
        <dbReference type="SAM" id="MobiDB-lite"/>
    </source>
</evidence>